<accession>A0ABD0S4R0</accession>
<evidence type="ECO:0000313" key="1">
    <source>
        <dbReference type="EMBL" id="KAL0808707.1"/>
    </source>
</evidence>
<protein>
    <submittedName>
        <fullName evidence="1">Uncharacterized protein</fullName>
    </submittedName>
</protein>
<evidence type="ECO:0000313" key="2">
    <source>
        <dbReference type="Proteomes" id="UP001549921"/>
    </source>
</evidence>
<dbReference type="Proteomes" id="UP001549921">
    <property type="component" value="Unassembled WGS sequence"/>
</dbReference>
<proteinExistence type="predicted"/>
<name>A0ABD0S4R0_LOXSC</name>
<dbReference type="InterPro" id="IPR016024">
    <property type="entry name" value="ARM-type_fold"/>
</dbReference>
<sequence>MEEWEQVIDEYPTVPDVKLFIKVLKTADVVLKVDLAPFELDWVTSTLFFKPVSLFDTVSSQRNDAAWSKPISDAFKLIGEIVDKYPLEHLYENIVTLCLLPFTPQIRKDALACLTRVARLSAEGARDAQRLIAELRDSGTCKTQLAILVGVIAEYHPELVTDSAPLIWRIYLNLLESNKNTDTVISSVLQGLLSLFKHFGAELPIVEFKDLYEKLFREYILKGKCEEVCLSILEHHANLFKELLAADHRLRHQLWALQASPALLAVYGTIATALITDRMQKILSSEVTPRAHSQNSRLKYTALRILRRSNTAATSASTSISSASASVTDCESASDCSTLAHELRHGGVSIDKADAILWCVESSALGSDKLLQTAALFYHNLPVSKRRDIVVHGLLDACDDVRNTTVSLLINESTSPPIDESIDKFLPLWKEIFDSKKGTDSIVLSKSRLVFEDVMEYVFMVLEAVIEEEMEQVPEKLNSLLILTHHILTTHPIEAYTEFACEKLLLLLPQLPSSSAAISAAAQAVRHAGGGGRELCQLIRVDKCQDEALLCESCYFLIHAPQEDADDENVLMAVEVLLTRSDVDPAILIQALRRLESIINDSYKLRKGKHTADKDARVLHRDAIIFMVSTSKDQNLQLSLTLVIRALCRAHSHASAVDAVSIQQAVLLCDSVPCLSALIRLSPVSLVIRALCRAHSHASAVDAVSIQQAVLLCDSVPCLSALIRLSPVSLVIRALCRAHSHASAVDAVSIQQAVLLCDNVPCLSALIRLSPVSLVIRALCRAHSHASAVDAVSIQQAVLLCDSVPCLSALIRLSPVSLVIRALCRAHSHASAVDAVSIQQAVLLCDSVPCLSALIRVSDSHVSPVSLVIRALCRAHSHASAVDAVSIQQAVLLCDSVPCLSALIRVSDSHVSPVSLVIRALCRAHSHASAVDAVSIQQAVLLCDSVPCLSALIRYISEEKSPGVRKMVSDALESLLLSNPGSEVTEQLVRVTAERAGVMMASKEASVRSGGLSITETLLSALKDNHLLQTKELPTILTLILETEDLDAKNTFKTAYKILLENLELYNEGKRQEIIKKLTKNITKNNTDMSQEIFGKIFKNKVNVTLDFFRNIPNFDMQSVCEMINIEECFERAIYFIAVGNLEISDENLELILNKIEDLDLKHKGKDVFVVEAVLKILEVYGSRLISKNKEKTFNVIKNIISNLPARYIIHLQKHVKSCMRQYIQIKGDPRIITMFKDWYQKYNIKSIVENINKDNIHKEYTTDIKALKIYIELMEIPSDVCDDVVLNLNNTVLEIYMENGENYINLYKDYLSDMLYIALRYKTIEELRQHVLKSHEKCGLNYVKYFVEVYSVYFLKNLHILDNLLANDMTPVCLMLNDILKSILKKKMDVEDSIKILELIDAAWPIYMTQSTFQDKHTLLDLTTRLPIQLSNDSAPLQWALTTIMEGGVEGGKLIGVLPGGDECRYYTVVLVNTNRTIFRII</sequence>
<reference evidence="1 2" key="1">
    <citation type="submission" date="2024-06" db="EMBL/GenBank/DDBJ databases">
        <title>A chromosome-level genome assembly of beet webworm, Loxostege sticticalis.</title>
        <authorList>
            <person name="Zhang Y."/>
        </authorList>
    </citation>
    <scope>NUCLEOTIDE SEQUENCE [LARGE SCALE GENOMIC DNA]</scope>
    <source>
        <strain evidence="1">AQ028</strain>
        <tissue evidence="1">Male pupae</tissue>
    </source>
</reference>
<comment type="caution">
    <text evidence="1">The sequence shown here is derived from an EMBL/GenBank/DDBJ whole genome shotgun (WGS) entry which is preliminary data.</text>
</comment>
<organism evidence="1 2">
    <name type="scientific">Loxostege sticticalis</name>
    <name type="common">Beet webworm moth</name>
    <dbReference type="NCBI Taxonomy" id="481309"/>
    <lineage>
        <taxon>Eukaryota</taxon>
        <taxon>Metazoa</taxon>
        <taxon>Ecdysozoa</taxon>
        <taxon>Arthropoda</taxon>
        <taxon>Hexapoda</taxon>
        <taxon>Insecta</taxon>
        <taxon>Pterygota</taxon>
        <taxon>Neoptera</taxon>
        <taxon>Endopterygota</taxon>
        <taxon>Lepidoptera</taxon>
        <taxon>Glossata</taxon>
        <taxon>Ditrysia</taxon>
        <taxon>Pyraloidea</taxon>
        <taxon>Crambidae</taxon>
        <taxon>Pyraustinae</taxon>
        <taxon>Loxostege</taxon>
    </lineage>
</organism>
<dbReference type="SUPFAM" id="SSF48371">
    <property type="entry name" value="ARM repeat"/>
    <property type="match status" value="1"/>
</dbReference>
<gene>
    <name evidence="1" type="ORF">ABMA28_013137</name>
</gene>
<dbReference type="EMBL" id="JBEDNZ010000031">
    <property type="protein sequence ID" value="KAL0808707.1"/>
    <property type="molecule type" value="Genomic_DNA"/>
</dbReference>